<evidence type="ECO:0000259" key="1">
    <source>
        <dbReference type="PROSITE" id="PS50943"/>
    </source>
</evidence>
<dbReference type="CDD" id="cd00093">
    <property type="entry name" value="HTH_XRE"/>
    <property type="match status" value="1"/>
</dbReference>
<proteinExistence type="predicted"/>
<dbReference type="Pfam" id="PF19054">
    <property type="entry name" value="DUF5753"/>
    <property type="match status" value="1"/>
</dbReference>
<dbReference type="SUPFAM" id="SSF47413">
    <property type="entry name" value="lambda repressor-like DNA-binding domains"/>
    <property type="match status" value="1"/>
</dbReference>
<feature type="domain" description="HTH cro/C1-type" evidence="1">
    <location>
        <begin position="21"/>
        <end position="75"/>
    </location>
</feature>
<dbReference type="Gene3D" id="1.10.260.40">
    <property type="entry name" value="lambda repressor-like DNA-binding domains"/>
    <property type="match status" value="1"/>
</dbReference>
<sequence length="284" mass="31755">MPESTGDFSPTIRRRRLSEELKQLRATAGLTLEQAAKKLEWSRAKIANIETGKRLRPYVTDIALLLDVYGVTDEARREALFELTRQSRIKGWWTRYSDFAGAYFGFEAEASSIATYQVGAIPGLLQTPEYAAASTRAALTPPEDVERIVDARVRRQRILDRGTPPRLWAIIDEAALARPATATDPEVMHGQLRHLVTMTKRPNITVQVLPFSTGLHAGTGGPFVLLDFPNPLDRPIVFLETRHDGLYLEDAEQVADYRDVLDHLQGTALSPAESVQHLTRLLTD</sequence>
<dbReference type="PROSITE" id="PS50943">
    <property type="entry name" value="HTH_CROC1"/>
    <property type="match status" value="1"/>
</dbReference>
<dbReference type="InterPro" id="IPR001387">
    <property type="entry name" value="Cro/C1-type_HTH"/>
</dbReference>
<evidence type="ECO:0000313" key="3">
    <source>
        <dbReference type="Proteomes" id="UP000676079"/>
    </source>
</evidence>
<dbReference type="EMBL" id="CP074133">
    <property type="protein sequence ID" value="QUX20855.1"/>
    <property type="molecule type" value="Genomic_DNA"/>
</dbReference>
<dbReference type="SMART" id="SM00530">
    <property type="entry name" value="HTH_XRE"/>
    <property type="match status" value="1"/>
</dbReference>
<name>A0ABX8BF35_9ACTN</name>
<evidence type="ECO:0000313" key="2">
    <source>
        <dbReference type="EMBL" id="QUX20855.1"/>
    </source>
</evidence>
<protein>
    <submittedName>
        <fullName evidence="2">Helix-turn-helix domain-containing protein</fullName>
    </submittedName>
</protein>
<gene>
    <name evidence="2" type="ORF">KGD84_20540</name>
</gene>
<dbReference type="InterPro" id="IPR010982">
    <property type="entry name" value="Lambda_DNA-bd_dom_sf"/>
</dbReference>
<dbReference type="RefSeq" id="WP_220562052.1">
    <property type="nucleotide sequence ID" value="NZ_CP074133.1"/>
</dbReference>
<dbReference type="InterPro" id="IPR043917">
    <property type="entry name" value="DUF5753"/>
</dbReference>
<reference evidence="2 3" key="1">
    <citation type="submission" date="2021-05" db="EMBL/GenBank/DDBJ databases">
        <title>Direct Submission.</title>
        <authorList>
            <person name="Li K."/>
            <person name="Gao J."/>
        </authorList>
    </citation>
    <scope>NUCLEOTIDE SEQUENCE [LARGE SCALE GENOMIC DNA]</scope>
    <source>
        <strain evidence="2 3">Mg02</strain>
    </source>
</reference>
<organism evidence="2 3">
    <name type="scientific">Nocardiopsis changdeensis</name>
    <dbReference type="NCBI Taxonomy" id="2831969"/>
    <lineage>
        <taxon>Bacteria</taxon>
        <taxon>Bacillati</taxon>
        <taxon>Actinomycetota</taxon>
        <taxon>Actinomycetes</taxon>
        <taxon>Streptosporangiales</taxon>
        <taxon>Nocardiopsidaceae</taxon>
        <taxon>Nocardiopsis</taxon>
    </lineage>
</organism>
<dbReference type="Pfam" id="PF13560">
    <property type="entry name" value="HTH_31"/>
    <property type="match status" value="1"/>
</dbReference>
<dbReference type="Proteomes" id="UP000676079">
    <property type="component" value="Chromosome"/>
</dbReference>
<keyword evidence="3" id="KW-1185">Reference proteome</keyword>
<accession>A0ABX8BF35</accession>